<dbReference type="AlphaFoldDB" id="A0A166WVC6"/>
<comment type="caution">
    <text evidence="2">The sequence shown here is derived from an EMBL/GenBank/DDBJ whole genome shotgun (WGS) entry which is preliminary data.</text>
</comment>
<evidence type="ECO:0000313" key="3">
    <source>
        <dbReference type="Proteomes" id="UP000076744"/>
    </source>
</evidence>
<reference evidence="2 3" key="1">
    <citation type="journal article" date="2016" name="Genome Biol. Evol.">
        <title>Divergent and convergent evolution of fungal pathogenicity.</title>
        <authorList>
            <person name="Shang Y."/>
            <person name="Xiao G."/>
            <person name="Zheng P."/>
            <person name="Cen K."/>
            <person name="Zhan S."/>
            <person name="Wang C."/>
        </authorList>
    </citation>
    <scope>NUCLEOTIDE SEQUENCE [LARGE SCALE GENOMIC DNA]</scope>
    <source>
        <strain evidence="2 3">ARSEF 2679</strain>
    </source>
</reference>
<organism evidence="2 3">
    <name type="scientific">Cordyceps fumosorosea (strain ARSEF 2679)</name>
    <name type="common">Isaria fumosorosea</name>
    <dbReference type="NCBI Taxonomy" id="1081104"/>
    <lineage>
        <taxon>Eukaryota</taxon>
        <taxon>Fungi</taxon>
        <taxon>Dikarya</taxon>
        <taxon>Ascomycota</taxon>
        <taxon>Pezizomycotina</taxon>
        <taxon>Sordariomycetes</taxon>
        <taxon>Hypocreomycetidae</taxon>
        <taxon>Hypocreales</taxon>
        <taxon>Cordycipitaceae</taxon>
        <taxon>Cordyceps</taxon>
    </lineage>
</organism>
<feature type="region of interest" description="Disordered" evidence="1">
    <location>
        <begin position="311"/>
        <end position="330"/>
    </location>
</feature>
<keyword evidence="3" id="KW-1185">Reference proteome</keyword>
<name>A0A166WVC6_CORFA</name>
<dbReference type="STRING" id="1081104.A0A166WVC6"/>
<proteinExistence type="predicted"/>
<dbReference type="OrthoDB" id="4646997at2759"/>
<dbReference type="EMBL" id="AZHB01000127">
    <property type="protein sequence ID" value="OAA35142.1"/>
    <property type="molecule type" value="Genomic_DNA"/>
</dbReference>
<accession>A0A166WVC6</accession>
<evidence type="ECO:0000256" key="1">
    <source>
        <dbReference type="SAM" id="MobiDB-lite"/>
    </source>
</evidence>
<dbReference type="RefSeq" id="XP_018699221.1">
    <property type="nucleotide sequence ID" value="XM_018853589.1"/>
</dbReference>
<gene>
    <name evidence="2" type="ORF">ISF_09990</name>
</gene>
<sequence length="330" mass="37281">MVATIYTARFHEDFPRFQREYGDLTDKDLQASASNCKAAHLPYLRLVVRNQSNDPEILPIFANDHAAACPRCHPAHSPQHLHQDRLDYVMQHISMKSLLRKSRTELDDMPCAEFWTTLAECIRPGHPPLTKSYTFRPQNSSKLSQYYVNTLTAIQTDSSSPPMPPSSSEYSADYELDEDAFINLCNVPESLTNHLAYMTDRYALYCLQQQDPDAEIRARLNSVRYTARIGPATITSWDDGGLARYERQPDGWFIANPSIAIRESKIASTSVAYDPTTADINPVITNETLAQYLVEAVTAMRANPPYMQTQYSLPALPRQPDPLTRPSASF</sequence>
<evidence type="ECO:0000313" key="2">
    <source>
        <dbReference type="EMBL" id="OAA35142.1"/>
    </source>
</evidence>
<dbReference type="Proteomes" id="UP000076744">
    <property type="component" value="Unassembled WGS sequence"/>
</dbReference>
<dbReference type="GeneID" id="30026282"/>
<protein>
    <submittedName>
        <fullName evidence="2">Uncharacterized protein</fullName>
    </submittedName>
</protein>